<feature type="region of interest" description="Disordered" evidence="1">
    <location>
        <begin position="155"/>
        <end position="179"/>
    </location>
</feature>
<dbReference type="EMBL" id="BARV01007845">
    <property type="protein sequence ID" value="GAI13529.1"/>
    <property type="molecule type" value="Genomic_DNA"/>
</dbReference>
<feature type="non-terminal residue" evidence="2">
    <location>
        <position position="1"/>
    </location>
</feature>
<reference evidence="2" key="1">
    <citation type="journal article" date="2014" name="Front. Microbiol.">
        <title>High frequency of phylogenetically diverse reductive dehalogenase-homologous genes in deep subseafloor sedimentary metagenomes.</title>
        <authorList>
            <person name="Kawai M."/>
            <person name="Futagami T."/>
            <person name="Toyoda A."/>
            <person name="Takaki Y."/>
            <person name="Nishi S."/>
            <person name="Hori S."/>
            <person name="Arai W."/>
            <person name="Tsubouchi T."/>
            <person name="Morono Y."/>
            <person name="Uchiyama I."/>
            <person name="Ito T."/>
            <person name="Fujiyama A."/>
            <person name="Inagaki F."/>
            <person name="Takami H."/>
        </authorList>
    </citation>
    <scope>NUCLEOTIDE SEQUENCE</scope>
    <source>
        <strain evidence="2">Expedition CK06-06</strain>
    </source>
</reference>
<sequence length="179" mass="20319">DLKEAICNDRDGWVWKAIGRTKDMAEGQETFAYGWLKRNEWEQAKARGTPAGELPGNQARVRAIKRWVRENFPEARHKMMELTREWMSRAEGVVEAQEVIEAEYRILSVPEGEKGKTPPKGLMTEAQQKFLLRLAKERLNKDEAQMSLACGDTARNLPGWSGQEEGAGYSGAVRLSERL</sequence>
<evidence type="ECO:0000313" key="2">
    <source>
        <dbReference type="EMBL" id="GAI13529.1"/>
    </source>
</evidence>
<proteinExistence type="predicted"/>
<accession>X1N4J9</accession>
<organism evidence="2">
    <name type="scientific">marine sediment metagenome</name>
    <dbReference type="NCBI Taxonomy" id="412755"/>
    <lineage>
        <taxon>unclassified sequences</taxon>
        <taxon>metagenomes</taxon>
        <taxon>ecological metagenomes</taxon>
    </lineage>
</organism>
<protein>
    <submittedName>
        <fullName evidence="2">Uncharacterized protein</fullName>
    </submittedName>
</protein>
<gene>
    <name evidence="2" type="ORF">S06H3_15910</name>
</gene>
<comment type="caution">
    <text evidence="2">The sequence shown here is derived from an EMBL/GenBank/DDBJ whole genome shotgun (WGS) entry which is preliminary data.</text>
</comment>
<name>X1N4J9_9ZZZZ</name>
<dbReference type="AlphaFoldDB" id="X1N4J9"/>
<evidence type="ECO:0000256" key="1">
    <source>
        <dbReference type="SAM" id="MobiDB-lite"/>
    </source>
</evidence>